<dbReference type="InterPro" id="IPR027417">
    <property type="entry name" value="P-loop_NTPase"/>
</dbReference>
<evidence type="ECO:0000313" key="10">
    <source>
        <dbReference type="Proteomes" id="UP000242610"/>
    </source>
</evidence>
<dbReference type="GO" id="GO:0005886">
    <property type="term" value="C:plasma membrane"/>
    <property type="evidence" value="ECO:0007669"/>
    <property type="project" value="UniProtKB-SubCell"/>
</dbReference>
<accession>A0A1C4H406</accession>
<dbReference type="GO" id="GO:0005524">
    <property type="term" value="F:ATP binding"/>
    <property type="evidence" value="ECO:0007669"/>
    <property type="project" value="UniProtKB-KW"/>
</dbReference>
<protein>
    <submittedName>
        <fullName evidence="9">Peptide/nickel transport system ATP-binding protein</fullName>
    </submittedName>
</protein>
<dbReference type="Proteomes" id="UP000242610">
    <property type="component" value="Unassembled WGS sequence"/>
</dbReference>
<dbReference type="STRING" id="1505727.GA0061077_0705"/>
<dbReference type="SUPFAM" id="SSF52540">
    <property type="entry name" value="P-loop containing nucleoside triphosphate hydrolases"/>
    <property type="match status" value="2"/>
</dbReference>
<dbReference type="Pfam" id="PF08352">
    <property type="entry name" value="oligo_HPY"/>
    <property type="match status" value="2"/>
</dbReference>
<keyword evidence="5" id="KW-0547">Nucleotide-binding</keyword>
<keyword evidence="6 9" id="KW-0067">ATP-binding</keyword>
<dbReference type="GO" id="GO:0016887">
    <property type="term" value="F:ATP hydrolysis activity"/>
    <property type="evidence" value="ECO:0007669"/>
    <property type="project" value="InterPro"/>
</dbReference>
<dbReference type="InterPro" id="IPR050388">
    <property type="entry name" value="ABC_Ni/Peptide_Import"/>
</dbReference>
<dbReference type="EMBL" id="FMBL01000001">
    <property type="protein sequence ID" value="SCC79390.1"/>
    <property type="molecule type" value="Genomic_DNA"/>
</dbReference>
<dbReference type="AlphaFoldDB" id="A0A1C4H406"/>
<feature type="domain" description="ABC transporter" evidence="8">
    <location>
        <begin position="335"/>
        <end position="581"/>
    </location>
</feature>
<comment type="similarity">
    <text evidence="2">Belongs to the ABC transporter superfamily.</text>
</comment>
<dbReference type="PROSITE" id="PS00211">
    <property type="entry name" value="ABC_TRANSPORTER_1"/>
    <property type="match status" value="2"/>
</dbReference>
<evidence type="ECO:0000256" key="1">
    <source>
        <dbReference type="ARBA" id="ARBA00004202"/>
    </source>
</evidence>
<proteinExistence type="inferred from homology"/>
<keyword evidence="7" id="KW-0472">Membrane</keyword>
<dbReference type="InterPro" id="IPR003593">
    <property type="entry name" value="AAA+_ATPase"/>
</dbReference>
<keyword evidence="4" id="KW-1003">Cell membrane</keyword>
<evidence type="ECO:0000256" key="6">
    <source>
        <dbReference type="ARBA" id="ARBA00022840"/>
    </source>
</evidence>
<dbReference type="Pfam" id="PF00005">
    <property type="entry name" value="ABC_tran"/>
    <property type="match status" value="2"/>
</dbReference>
<evidence type="ECO:0000256" key="2">
    <source>
        <dbReference type="ARBA" id="ARBA00005417"/>
    </source>
</evidence>
<evidence type="ECO:0000256" key="3">
    <source>
        <dbReference type="ARBA" id="ARBA00022448"/>
    </source>
</evidence>
<dbReference type="FunFam" id="3.40.50.300:FF:000016">
    <property type="entry name" value="Oligopeptide ABC transporter ATP-binding component"/>
    <property type="match status" value="1"/>
</dbReference>
<evidence type="ECO:0000256" key="5">
    <source>
        <dbReference type="ARBA" id="ARBA00022741"/>
    </source>
</evidence>
<name>A0A1C4H406_9BIFI</name>
<dbReference type="InterPro" id="IPR003439">
    <property type="entry name" value="ABC_transporter-like_ATP-bd"/>
</dbReference>
<dbReference type="GO" id="GO:0015833">
    <property type="term" value="P:peptide transport"/>
    <property type="evidence" value="ECO:0007669"/>
    <property type="project" value="InterPro"/>
</dbReference>
<feature type="domain" description="ABC transporter" evidence="8">
    <location>
        <begin position="49"/>
        <end position="302"/>
    </location>
</feature>
<dbReference type="InterPro" id="IPR013563">
    <property type="entry name" value="Oligopep_ABC_C"/>
</dbReference>
<evidence type="ECO:0000256" key="4">
    <source>
        <dbReference type="ARBA" id="ARBA00022475"/>
    </source>
</evidence>
<dbReference type="CDD" id="cd03257">
    <property type="entry name" value="ABC_NikE_OppD_transporters"/>
    <property type="match status" value="2"/>
</dbReference>
<dbReference type="NCBIfam" id="NF008453">
    <property type="entry name" value="PRK11308.1"/>
    <property type="match status" value="2"/>
</dbReference>
<comment type="subcellular location">
    <subcellularLocation>
        <location evidence="1">Cell membrane</location>
        <topology evidence="1">Peripheral membrane protein</topology>
    </subcellularLocation>
</comment>
<dbReference type="InterPro" id="IPR017871">
    <property type="entry name" value="ABC_transporter-like_CS"/>
</dbReference>
<organism evidence="9 10">
    <name type="scientific">Bifidobacterium commune</name>
    <dbReference type="NCBI Taxonomy" id="1505727"/>
    <lineage>
        <taxon>Bacteria</taxon>
        <taxon>Bacillati</taxon>
        <taxon>Actinomycetota</taxon>
        <taxon>Actinomycetes</taxon>
        <taxon>Bifidobacteriales</taxon>
        <taxon>Bifidobacteriaceae</taxon>
        <taxon>Bifidobacterium</taxon>
    </lineage>
</organism>
<sequence length="606" mass="66342">MSETNNTKAVNMVFPNEGAKDVNTSGATYGQSAPNAVMPHLSKDMLASVDKLGISFVTDAGPIKAVDDITFTIPRRTVVGVVGESGSGKSVTARSIIKLLPETASTSGAIYISNKEGTGELDVLKLSGEQLQQLRGGEAAMVFQEPNSVLNPVFTIGWQIEEGLRAHGMKDKKELRAKAIEILQKVGIPDAETRIDYYPHQFSGGQKQRIVIAMALVLNPGLILADEPTTALDVTVQMEILDLLRLARDEFGASVLIITHNMGVVADIADQVVVMYQGHVVEQGDVEQIFYHPQDPYTQRLLASVPRIGEKLVVKDRYGSVVTRTTDWRKEPVVVEAKGMSVTYPGRLMQPDFVAVNKVDFTIRRSEVLGLVGESGSGKSTTGRAIAGLQKISDGSLKVFGVEMNGVKERDFKPKRADIGFVFQDPGSSFDPLMTIAQNVAEPLIVHKKYASVAEARNYVGELMEMVQLPRVYMDRFPHELSGGQRQRASLARALALKPSLLIADEPTSALDVSVQAKVLELFKRLQVEIGFACLFITHDLAVVDMLADRIMVMHKGQIVEHGDASQIIEHPQDAYTQKLLASLPVPDPRQQRERRALLHHIPGQE</sequence>
<evidence type="ECO:0000256" key="7">
    <source>
        <dbReference type="ARBA" id="ARBA00023136"/>
    </source>
</evidence>
<gene>
    <name evidence="9" type="ORF">GA0061077_0705</name>
</gene>
<keyword evidence="10" id="KW-1185">Reference proteome</keyword>
<evidence type="ECO:0000313" key="9">
    <source>
        <dbReference type="EMBL" id="SCC79390.1"/>
    </source>
</evidence>
<dbReference type="PROSITE" id="PS50893">
    <property type="entry name" value="ABC_TRANSPORTER_2"/>
    <property type="match status" value="2"/>
</dbReference>
<dbReference type="PANTHER" id="PTHR43297">
    <property type="entry name" value="OLIGOPEPTIDE TRANSPORT ATP-BINDING PROTEIN APPD"/>
    <property type="match status" value="1"/>
</dbReference>
<evidence type="ECO:0000259" key="8">
    <source>
        <dbReference type="PROSITE" id="PS50893"/>
    </source>
</evidence>
<keyword evidence="3" id="KW-0813">Transport</keyword>
<reference evidence="10" key="1">
    <citation type="submission" date="2016-08" db="EMBL/GenBank/DDBJ databases">
        <authorList>
            <person name="Varghese N."/>
            <person name="Submissions Spin"/>
        </authorList>
    </citation>
    <scope>NUCLEOTIDE SEQUENCE [LARGE SCALE GENOMIC DNA]</scope>
    <source>
        <strain evidence="10">R-52791</strain>
    </source>
</reference>
<dbReference type="PANTHER" id="PTHR43297:SF2">
    <property type="entry name" value="DIPEPTIDE TRANSPORT ATP-BINDING PROTEIN DPPD"/>
    <property type="match status" value="1"/>
</dbReference>
<dbReference type="Gene3D" id="3.40.50.300">
    <property type="entry name" value="P-loop containing nucleotide triphosphate hydrolases"/>
    <property type="match status" value="2"/>
</dbReference>
<dbReference type="SMART" id="SM00382">
    <property type="entry name" value="AAA"/>
    <property type="match status" value="2"/>
</dbReference>